<reference evidence="1 2" key="1">
    <citation type="journal article" date="2014" name="PLoS ONE">
        <title>Global Analysis of Gene Expression Profiles in Physic Nut (Jatropha curcas L.) Seedlings Exposed to Salt Stress.</title>
        <authorList>
            <person name="Zhang L."/>
            <person name="Zhang C."/>
            <person name="Wu P."/>
            <person name="Chen Y."/>
            <person name="Li M."/>
            <person name="Jiang H."/>
            <person name="Wu G."/>
        </authorList>
    </citation>
    <scope>NUCLEOTIDE SEQUENCE [LARGE SCALE GENOMIC DNA]</scope>
    <source>
        <strain evidence="2">cv. GZQX0401</strain>
        <tissue evidence="1">Young leaves</tissue>
    </source>
</reference>
<keyword evidence="2" id="KW-1185">Reference proteome</keyword>
<dbReference type="EMBL" id="KK914829">
    <property type="protein sequence ID" value="KDP27509.1"/>
    <property type="molecule type" value="Genomic_DNA"/>
</dbReference>
<organism evidence="1 2">
    <name type="scientific">Jatropha curcas</name>
    <name type="common">Barbados nut</name>
    <dbReference type="NCBI Taxonomy" id="180498"/>
    <lineage>
        <taxon>Eukaryota</taxon>
        <taxon>Viridiplantae</taxon>
        <taxon>Streptophyta</taxon>
        <taxon>Embryophyta</taxon>
        <taxon>Tracheophyta</taxon>
        <taxon>Spermatophyta</taxon>
        <taxon>Magnoliopsida</taxon>
        <taxon>eudicotyledons</taxon>
        <taxon>Gunneridae</taxon>
        <taxon>Pentapetalae</taxon>
        <taxon>rosids</taxon>
        <taxon>fabids</taxon>
        <taxon>Malpighiales</taxon>
        <taxon>Euphorbiaceae</taxon>
        <taxon>Crotonoideae</taxon>
        <taxon>Jatropheae</taxon>
        <taxon>Jatropha</taxon>
    </lineage>
</organism>
<protein>
    <submittedName>
        <fullName evidence="1">Uncharacterized protein</fullName>
    </submittedName>
</protein>
<evidence type="ECO:0000313" key="2">
    <source>
        <dbReference type="Proteomes" id="UP000027138"/>
    </source>
</evidence>
<name>A0A067K6R0_JATCU</name>
<dbReference type="AlphaFoldDB" id="A0A067K6R0"/>
<evidence type="ECO:0000313" key="1">
    <source>
        <dbReference type="EMBL" id="KDP27509.1"/>
    </source>
</evidence>
<gene>
    <name evidence="1" type="ORF">JCGZ_20149</name>
</gene>
<proteinExistence type="predicted"/>
<sequence>MKMMKQSPKSYVLQRKEMRKMKKNETENITIVDHLLMVQMDTDKGVEDSARGRGIRGRAPSALATIAPSSSAPPTVEGDARLKLKIVKRRLHPSFDSSKAIMRIFKLHLEKDGWCWGGIPT</sequence>
<accession>A0A067K6R0</accession>
<dbReference type="Proteomes" id="UP000027138">
    <property type="component" value="Unassembled WGS sequence"/>
</dbReference>